<dbReference type="CDD" id="cd06529">
    <property type="entry name" value="S24_LexA-like"/>
    <property type="match status" value="1"/>
</dbReference>
<feature type="site" description="Cleavage; by autolysis" evidence="10">
    <location>
        <begin position="84"/>
        <end position="85"/>
    </location>
</feature>
<evidence type="ECO:0000256" key="2">
    <source>
        <dbReference type="ARBA" id="ARBA00022705"/>
    </source>
</evidence>
<dbReference type="eggNOG" id="COG1974">
    <property type="taxonomic scope" value="Bacteria"/>
</dbReference>
<keyword evidence="1 10" id="KW-0678">Repressor</keyword>
<reference evidence="13 14" key="1">
    <citation type="submission" date="2010-11" db="EMBL/GenBank/DDBJ databases">
        <title>The complete genome of Thermotoga thermarum DSM 5069.</title>
        <authorList>
            <consortium name="US DOE Joint Genome Institute (JGI-PGF)"/>
            <person name="Lucas S."/>
            <person name="Copeland A."/>
            <person name="Lapidus A."/>
            <person name="Bruce D."/>
            <person name="Goodwin L."/>
            <person name="Pitluck S."/>
            <person name="Kyrpides N."/>
            <person name="Mavromatis K."/>
            <person name="Ivanova N."/>
            <person name="Zeytun A."/>
            <person name="Brettin T."/>
            <person name="Detter J.C."/>
            <person name="Tapia R."/>
            <person name="Han C."/>
            <person name="Land M."/>
            <person name="Hauser L."/>
            <person name="Markowitz V."/>
            <person name="Cheng J.-F."/>
            <person name="Hugenholtz P."/>
            <person name="Woyke T."/>
            <person name="Wu D."/>
            <person name="Spring S."/>
            <person name="Schroeder M."/>
            <person name="Brambilla E."/>
            <person name="Klenk H.-P."/>
            <person name="Eisen J.A."/>
        </authorList>
    </citation>
    <scope>NUCLEOTIDE SEQUENCE [LARGE SCALE GENOMIC DNA]</scope>
    <source>
        <strain evidence="13 14">DSM 5069</strain>
    </source>
</reference>
<evidence type="ECO:0000256" key="8">
    <source>
        <dbReference type="ARBA" id="ARBA00023204"/>
    </source>
</evidence>
<dbReference type="InterPro" id="IPR039418">
    <property type="entry name" value="LexA-like"/>
</dbReference>
<dbReference type="Gene3D" id="2.10.109.10">
    <property type="entry name" value="Umud Fragment, subunit A"/>
    <property type="match status" value="1"/>
</dbReference>
<dbReference type="NCBIfam" id="TIGR00498">
    <property type="entry name" value="lexA"/>
    <property type="match status" value="1"/>
</dbReference>
<keyword evidence="7 10" id="KW-0804">Transcription</keyword>
<evidence type="ECO:0000256" key="5">
    <source>
        <dbReference type="ARBA" id="ARBA00023015"/>
    </source>
</evidence>
<dbReference type="InterPro" id="IPR050077">
    <property type="entry name" value="LexA_repressor"/>
</dbReference>
<comment type="subunit">
    <text evidence="10">Homodimer.</text>
</comment>
<proteinExistence type="inferred from homology"/>
<accession>F7YV02</accession>
<comment type="function">
    <text evidence="10">Represses a number of genes involved in the response to DNA damage (SOS response), including recA and lexA. In the presence of single-stranded DNA, RecA interacts with LexA causing an autocatalytic cleavage which disrupts the DNA-binding part of LexA, leading to derepression of the SOS regulon and eventually DNA repair.</text>
</comment>
<evidence type="ECO:0000256" key="6">
    <source>
        <dbReference type="ARBA" id="ARBA00023125"/>
    </source>
</evidence>
<feature type="domain" description="Peptidase S24/S26A/S26B/S26C" evidence="11">
    <location>
        <begin position="77"/>
        <end position="193"/>
    </location>
</feature>
<dbReference type="InterPro" id="IPR036390">
    <property type="entry name" value="WH_DNA-bd_sf"/>
</dbReference>
<dbReference type="Gene3D" id="1.10.10.10">
    <property type="entry name" value="Winged helix-like DNA-binding domain superfamily/Winged helix DNA-binding domain"/>
    <property type="match status" value="1"/>
</dbReference>
<keyword evidence="4 10" id="KW-0378">Hydrolase</keyword>
<comment type="catalytic activity">
    <reaction evidence="10">
        <text>Hydrolysis of Ala-|-Gly bond in repressor LexA.</text>
        <dbReference type="EC" id="3.4.21.88"/>
    </reaction>
</comment>
<evidence type="ECO:0000256" key="7">
    <source>
        <dbReference type="ARBA" id="ARBA00023163"/>
    </source>
</evidence>
<dbReference type="EC" id="3.4.21.88" evidence="10"/>
<dbReference type="RefSeq" id="WP_013931509.1">
    <property type="nucleotide sequence ID" value="NC_015707.1"/>
</dbReference>
<organism evidence="13 14">
    <name type="scientific">Pseudothermotoga thermarum DSM 5069</name>
    <dbReference type="NCBI Taxonomy" id="688269"/>
    <lineage>
        <taxon>Bacteria</taxon>
        <taxon>Thermotogati</taxon>
        <taxon>Thermotogota</taxon>
        <taxon>Thermotogae</taxon>
        <taxon>Thermotogales</taxon>
        <taxon>Thermotogaceae</taxon>
        <taxon>Pseudothermotoga</taxon>
    </lineage>
</organism>
<dbReference type="EMBL" id="CP002351">
    <property type="protein sequence ID" value="AEH50286.1"/>
    <property type="molecule type" value="Genomic_DNA"/>
</dbReference>
<dbReference type="GO" id="GO:0045892">
    <property type="term" value="P:negative regulation of DNA-templated transcription"/>
    <property type="evidence" value="ECO:0007669"/>
    <property type="project" value="UniProtKB-UniRule"/>
</dbReference>
<evidence type="ECO:0000256" key="4">
    <source>
        <dbReference type="ARBA" id="ARBA00022801"/>
    </source>
</evidence>
<dbReference type="HAMAP" id="MF_00015">
    <property type="entry name" value="LexA"/>
    <property type="match status" value="1"/>
</dbReference>
<keyword evidence="6 10" id="KW-0238">DNA-binding</keyword>
<evidence type="ECO:0000256" key="9">
    <source>
        <dbReference type="ARBA" id="ARBA00023236"/>
    </source>
</evidence>
<sequence length="201" mass="22943">MSKELTERQKEVLEFIENYINKHGYPPSIRDIAKAFRITPRGAMLHVVALEKKGYITRSKKARAIKIKYRTEAIRLPIAGEIVAGNVIENIEDSTETVDVPLNMAKSIFEYFVLKARDESMMSEHIVNGDYLILRKQYTVNNGDIAVVLLNNTQRMLRKVYIKDGKLVLMPINSHMQPMELPADKVEILGKVVGVIRIYGQ</sequence>
<dbReference type="STRING" id="688269.Theth_0184"/>
<dbReference type="AlphaFoldDB" id="F7YV02"/>
<dbReference type="SUPFAM" id="SSF46785">
    <property type="entry name" value="Winged helix' DNA-binding domain"/>
    <property type="match status" value="1"/>
</dbReference>
<evidence type="ECO:0000313" key="13">
    <source>
        <dbReference type="EMBL" id="AEH50286.1"/>
    </source>
</evidence>
<keyword evidence="14" id="KW-1185">Reference proteome</keyword>
<keyword evidence="3 10" id="KW-0227">DNA damage</keyword>
<keyword evidence="5 10" id="KW-0805">Transcription regulation</keyword>
<evidence type="ECO:0000259" key="12">
    <source>
        <dbReference type="Pfam" id="PF01726"/>
    </source>
</evidence>
<dbReference type="GO" id="GO:0004252">
    <property type="term" value="F:serine-type endopeptidase activity"/>
    <property type="evidence" value="ECO:0007669"/>
    <property type="project" value="UniProtKB-UniRule"/>
</dbReference>
<dbReference type="GO" id="GO:0006281">
    <property type="term" value="P:DNA repair"/>
    <property type="evidence" value="ECO:0007669"/>
    <property type="project" value="UniProtKB-UniRule"/>
</dbReference>
<dbReference type="GO" id="GO:0003677">
    <property type="term" value="F:DNA binding"/>
    <property type="evidence" value="ECO:0007669"/>
    <property type="project" value="UniProtKB-UniRule"/>
</dbReference>
<evidence type="ECO:0000256" key="3">
    <source>
        <dbReference type="ARBA" id="ARBA00022763"/>
    </source>
</evidence>
<comment type="similarity">
    <text evidence="10">Belongs to the peptidase S24 family.</text>
</comment>
<dbReference type="GO" id="GO:0006260">
    <property type="term" value="P:DNA replication"/>
    <property type="evidence" value="ECO:0007669"/>
    <property type="project" value="UniProtKB-UniRule"/>
</dbReference>
<dbReference type="Pfam" id="PF00717">
    <property type="entry name" value="Peptidase_S24"/>
    <property type="match status" value="1"/>
</dbReference>
<evidence type="ECO:0000256" key="10">
    <source>
        <dbReference type="HAMAP-Rule" id="MF_00015"/>
    </source>
</evidence>
<dbReference type="PATRIC" id="fig|688269.3.peg.189"/>
<dbReference type="Pfam" id="PF01726">
    <property type="entry name" value="LexA_DNA_bind"/>
    <property type="match status" value="1"/>
</dbReference>
<keyword evidence="9 10" id="KW-0742">SOS response</keyword>
<keyword evidence="2 10" id="KW-0235">DNA replication</keyword>
<dbReference type="GO" id="GO:0006508">
    <property type="term" value="P:proteolysis"/>
    <property type="evidence" value="ECO:0007669"/>
    <property type="project" value="InterPro"/>
</dbReference>
<dbReference type="SUPFAM" id="SSF51306">
    <property type="entry name" value="LexA/Signal peptidase"/>
    <property type="match status" value="1"/>
</dbReference>
<dbReference type="PANTHER" id="PTHR33516:SF2">
    <property type="entry name" value="LEXA REPRESSOR-RELATED"/>
    <property type="match status" value="1"/>
</dbReference>
<feature type="active site" description="For autocatalytic cleavage activity" evidence="10">
    <location>
        <position position="120"/>
    </location>
</feature>
<dbReference type="InterPro" id="IPR015927">
    <property type="entry name" value="Peptidase_S24_S26A/B/C"/>
</dbReference>
<dbReference type="InterPro" id="IPR036388">
    <property type="entry name" value="WH-like_DNA-bd_sf"/>
</dbReference>
<keyword evidence="8 10" id="KW-0234">DNA repair</keyword>
<dbReference type="PANTHER" id="PTHR33516">
    <property type="entry name" value="LEXA REPRESSOR"/>
    <property type="match status" value="1"/>
</dbReference>
<dbReference type="KEGG" id="tta:Theth_0184"/>
<dbReference type="GO" id="GO:0009432">
    <property type="term" value="P:SOS response"/>
    <property type="evidence" value="ECO:0007669"/>
    <property type="project" value="UniProtKB-UniRule"/>
</dbReference>
<gene>
    <name evidence="10" type="primary">lexA</name>
    <name evidence="13" type="ORF">Theth_0184</name>
</gene>
<keyword evidence="10" id="KW-0068">Autocatalytic cleavage</keyword>
<comment type="caution">
    <text evidence="10">Lacks conserved residue(s) required for the propagation of feature annotation.</text>
</comment>
<evidence type="ECO:0000313" key="14">
    <source>
        <dbReference type="Proteomes" id="UP000006804"/>
    </source>
</evidence>
<dbReference type="InterPro" id="IPR006200">
    <property type="entry name" value="LexA"/>
</dbReference>
<dbReference type="InterPro" id="IPR036286">
    <property type="entry name" value="LexA/Signal_pep-like_sf"/>
</dbReference>
<dbReference type="OrthoDB" id="9802364at2"/>
<protein>
    <recommendedName>
        <fullName evidence="10">LexA repressor</fullName>
        <ecNumber evidence="10">3.4.21.88</ecNumber>
    </recommendedName>
</protein>
<evidence type="ECO:0000259" key="11">
    <source>
        <dbReference type="Pfam" id="PF00717"/>
    </source>
</evidence>
<dbReference type="HOGENOM" id="CLU_066192_45_1_0"/>
<feature type="domain" description="LexA repressor DNA-binding" evidence="12">
    <location>
        <begin position="3"/>
        <end position="63"/>
    </location>
</feature>
<evidence type="ECO:0000256" key="1">
    <source>
        <dbReference type="ARBA" id="ARBA00022491"/>
    </source>
</evidence>
<name>F7YV02_9THEM</name>
<dbReference type="Proteomes" id="UP000006804">
    <property type="component" value="Chromosome"/>
</dbReference>
<dbReference type="InterPro" id="IPR006199">
    <property type="entry name" value="LexA_DNA-bd_dom"/>
</dbReference>